<feature type="domain" description="GGDEF" evidence="4">
    <location>
        <begin position="609"/>
        <end position="742"/>
    </location>
</feature>
<dbReference type="Proteomes" id="UP000198870">
    <property type="component" value="Unassembled WGS sequence"/>
</dbReference>
<dbReference type="STRING" id="419481.SAMN05216233_101326"/>
<dbReference type="SMART" id="SM00267">
    <property type="entry name" value="GGDEF"/>
    <property type="match status" value="1"/>
</dbReference>
<keyword evidence="6" id="KW-1185">Reference proteome</keyword>
<dbReference type="EMBL" id="FMUX01000001">
    <property type="protein sequence ID" value="SCX79299.1"/>
    <property type="molecule type" value="Genomic_DNA"/>
</dbReference>
<dbReference type="CDD" id="cd00130">
    <property type="entry name" value="PAS"/>
    <property type="match status" value="1"/>
</dbReference>
<dbReference type="Gene3D" id="3.30.450.20">
    <property type="entry name" value="PAS domain"/>
    <property type="match status" value="2"/>
</dbReference>
<keyword evidence="1" id="KW-0472">Membrane</keyword>
<dbReference type="InterPro" id="IPR035919">
    <property type="entry name" value="EAL_sf"/>
</dbReference>
<evidence type="ECO:0000313" key="6">
    <source>
        <dbReference type="Proteomes" id="UP000198870"/>
    </source>
</evidence>
<dbReference type="NCBIfam" id="TIGR00254">
    <property type="entry name" value="GGDEF"/>
    <property type="match status" value="1"/>
</dbReference>
<dbReference type="Gene3D" id="3.30.70.270">
    <property type="match status" value="1"/>
</dbReference>
<dbReference type="CDD" id="cd01949">
    <property type="entry name" value="GGDEF"/>
    <property type="match status" value="1"/>
</dbReference>
<name>A0A1G5AN28_9BACT</name>
<dbReference type="InterPro" id="IPR001633">
    <property type="entry name" value="EAL_dom"/>
</dbReference>
<dbReference type="InterPro" id="IPR035965">
    <property type="entry name" value="PAS-like_dom_sf"/>
</dbReference>
<dbReference type="SMART" id="SM00052">
    <property type="entry name" value="EAL"/>
    <property type="match status" value="1"/>
</dbReference>
<feature type="domain" description="PAS" evidence="2">
    <location>
        <begin position="338"/>
        <end position="384"/>
    </location>
</feature>
<dbReference type="SUPFAM" id="SSF55073">
    <property type="entry name" value="Nucleotide cyclase"/>
    <property type="match status" value="1"/>
</dbReference>
<feature type="domain" description="EAL" evidence="3">
    <location>
        <begin position="750"/>
        <end position="1010"/>
    </location>
</feature>
<dbReference type="SMART" id="SM00091">
    <property type="entry name" value="PAS"/>
    <property type="match status" value="2"/>
</dbReference>
<dbReference type="SUPFAM" id="SSF141868">
    <property type="entry name" value="EAL domain-like"/>
    <property type="match status" value="1"/>
</dbReference>
<dbReference type="PROSITE" id="PS50887">
    <property type="entry name" value="GGDEF"/>
    <property type="match status" value="1"/>
</dbReference>
<dbReference type="SUPFAM" id="SSF55785">
    <property type="entry name" value="PYP-like sensor domain (PAS domain)"/>
    <property type="match status" value="2"/>
</dbReference>
<dbReference type="PROSITE" id="PS50112">
    <property type="entry name" value="PAS"/>
    <property type="match status" value="1"/>
</dbReference>
<dbReference type="InterPro" id="IPR043128">
    <property type="entry name" value="Rev_trsase/Diguanyl_cyclase"/>
</dbReference>
<dbReference type="InterPro" id="IPR029787">
    <property type="entry name" value="Nucleotide_cyclase"/>
</dbReference>
<sequence>MGIRQKTILSILIAVGISIGLFYQLAERTIKTRFNALEEHRARSRINYVLRLLNNSLDNLTLLSRDWGSWNDSYAFMNQRAPLFIESNLPPDTYMDTGLCYIGFFPLRGEPRWEGFYDHAKGTMAPPPPVLARTMQTLIVALRSQGPGSETPTGFFVCQGTLHVMAATPILRSDESGPSRGWLTMVQRLSDTFFTGLFPDTGTKVSFATRPAPADSDAVHFAFTDNQSRYMCTGTLTDILGKETIDLTLEGKSTITLAGRNLLSLTEGAILFTGLMLSLLTYVLIQRTLLKRLLFLRHQVAPVAAPGTPVENVYPDGNDELSDLATDINEVFKRIVEEENLNRNILTALNVGILMIDAESEKIHEANTCMQQMTGKKREELVGQRADELFYLSTHGGHRPGGPHQEKGILKGPSTRHVLRTKTATRYHGTPIRIETFTDIQALESAVDDAKRSESHYRTLFKNSATPSVLFSINGHIAKLNREFLRYARAKSPRDLEGRHWSDFVDAEDRARLETYLSEKKGAGISFDDNVEVTFHDLSGGTHTAKIHIMRLPGTQERIVSILDITRQKKAEEMLRQQAFYDSLTGLANRRFFEKTLTHALDVARRKQRPVALFLIDLDGFKNVNDTMGHPSGDKLLTLVAKRLVKTMRTSDTVARLGGDEFIVLSEEIEDTQDIVAILHRLETAFVEPFDLGSTQLHITLSIGVSRFPDDAERAETLIRNADLAMYRAKKQGDTYSFFTHCLDRDARLHFELEQDLRKAVEKEEFSIYLQPRVAMTDHTLLGMEGLIRWCHPQKGICSPAEFIPCAELNGLIVPMDLWMMETGCRQVAQWNKEREAVHGKPPLRLALNVSAWHFRDNRLPDRVMDILKKTGCDPGWLELEVTETAIMKNLSGAIATLNLLRTRGISIALDDFGTGYSSLNYLRSIPVDTLKVDRSFIAAMVPEDEKSRFLLATIVKIGTHFNIHVVAEGVEEEWQRAYLESIGCPSAQGYLWSQPVPVPEFPYLRDTLPPPGAG</sequence>
<dbReference type="PANTHER" id="PTHR44757">
    <property type="entry name" value="DIGUANYLATE CYCLASE DGCP"/>
    <property type="match status" value="1"/>
</dbReference>
<dbReference type="Pfam" id="PF00563">
    <property type="entry name" value="EAL"/>
    <property type="match status" value="1"/>
</dbReference>
<protein>
    <submittedName>
        <fullName evidence="5">PAS domain S-box-containing protein/diguanylate cyclase (GGDEF) domain-containing protein</fullName>
    </submittedName>
</protein>
<evidence type="ECO:0000259" key="4">
    <source>
        <dbReference type="PROSITE" id="PS50887"/>
    </source>
</evidence>
<dbReference type="Gene3D" id="3.20.20.450">
    <property type="entry name" value="EAL domain"/>
    <property type="match status" value="1"/>
</dbReference>
<dbReference type="Pfam" id="PF13426">
    <property type="entry name" value="PAS_9"/>
    <property type="match status" value="2"/>
</dbReference>
<proteinExistence type="predicted"/>
<keyword evidence="1" id="KW-1133">Transmembrane helix</keyword>
<dbReference type="Pfam" id="PF00990">
    <property type="entry name" value="GGDEF"/>
    <property type="match status" value="1"/>
</dbReference>
<dbReference type="PANTHER" id="PTHR44757:SF2">
    <property type="entry name" value="BIOFILM ARCHITECTURE MAINTENANCE PROTEIN MBAA"/>
    <property type="match status" value="1"/>
</dbReference>
<dbReference type="InterPro" id="IPR007892">
    <property type="entry name" value="CHASE4"/>
</dbReference>
<dbReference type="InterPro" id="IPR000160">
    <property type="entry name" value="GGDEF_dom"/>
</dbReference>
<dbReference type="OrthoDB" id="9759431at2"/>
<dbReference type="InterPro" id="IPR052155">
    <property type="entry name" value="Biofilm_reg_signaling"/>
</dbReference>
<accession>A0A1G5AN28</accession>
<keyword evidence="1" id="KW-0812">Transmembrane</keyword>
<evidence type="ECO:0000313" key="5">
    <source>
        <dbReference type="EMBL" id="SCX79299.1"/>
    </source>
</evidence>
<dbReference type="AlphaFoldDB" id="A0A1G5AN28"/>
<evidence type="ECO:0000256" key="1">
    <source>
        <dbReference type="SAM" id="Phobius"/>
    </source>
</evidence>
<reference evidence="5 6" key="1">
    <citation type="submission" date="2016-10" db="EMBL/GenBank/DDBJ databases">
        <authorList>
            <person name="de Groot N.N."/>
        </authorList>
    </citation>
    <scope>NUCLEOTIDE SEQUENCE [LARGE SCALE GENOMIC DNA]</scope>
    <source>
        <strain evidence="5 6">AA1</strain>
    </source>
</reference>
<dbReference type="FunFam" id="3.30.70.270:FF:000001">
    <property type="entry name" value="Diguanylate cyclase domain protein"/>
    <property type="match status" value="1"/>
</dbReference>
<dbReference type="Pfam" id="PF05228">
    <property type="entry name" value="CHASE4"/>
    <property type="match status" value="1"/>
</dbReference>
<organism evidence="5 6">
    <name type="scientific">Desulfoluna spongiiphila</name>
    <dbReference type="NCBI Taxonomy" id="419481"/>
    <lineage>
        <taxon>Bacteria</taxon>
        <taxon>Pseudomonadati</taxon>
        <taxon>Thermodesulfobacteriota</taxon>
        <taxon>Desulfobacteria</taxon>
        <taxon>Desulfobacterales</taxon>
        <taxon>Desulfolunaceae</taxon>
        <taxon>Desulfoluna</taxon>
    </lineage>
</organism>
<evidence type="ECO:0000259" key="3">
    <source>
        <dbReference type="PROSITE" id="PS50883"/>
    </source>
</evidence>
<evidence type="ECO:0000259" key="2">
    <source>
        <dbReference type="PROSITE" id="PS50112"/>
    </source>
</evidence>
<gene>
    <name evidence="5" type="ORF">SAMN05216233_101326</name>
</gene>
<dbReference type="PROSITE" id="PS50883">
    <property type="entry name" value="EAL"/>
    <property type="match status" value="1"/>
</dbReference>
<feature type="transmembrane region" description="Helical" evidence="1">
    <location>
        <begin position="7"/>
        <end position="26"/>
    </location>
</feature>
<dbReference type="InterPro" id="IPR000014">
    <property type="entry name" value="PAS"/>
</dbReference>
<dbReference type="CDD" id="cd01948">
    <property type="entry name" value="EAL"/>
    <property type="match status" value="1"/>
</dbReference>
<dbReference type="RefSeq" id="WP_092207600.1">
    <property type="nucleotide sequence ID" value="NZ_FMUX01000001.1"/>
</dbReference>
<dbReference type="GO" id="GO:0003824">
    <property type="term" value="F:catalytic activity"/>
    <property type="evidence" value="ECO:0007669"/>
    <property type="project" value="UniProtKB-ARBA"/>
</dbReference>
<dbReference type="NCBIfam" id="TIGR00229">
    <property type="entry name" value="sensory_box"/>
    <property type="match status" value="1"/>
</dbReference>